<sequence length="307" mass="34390">MRTPKTLTEGSFLAHTVHFCGEDDNNDPDTVALIDEIRLTNFHQGDDGTQMPKSVSIRIINETTDLFIANLYKALSASYKNCEITFNADTRRILISPLAGTITHTVMVRLFGVLYKMQAIIFNDVVIASDKLGVTPPPRSLDTVKRDLAKIWTNPKALAMENYTFQAPYFKFNPNVRLARGPLLVNTVELNLERGTRQCPYVTLHVSHRATEIFISTLQTTLEKKVGGRLTYNPSIRCLTVMPPGDNVSKQQLGKILEALYESKAIAYNDQIDACEGLKLNAPPEDPLKSKEKRDLTELYKPPHGGR</sequence>
<gene>
    <name evidence="2" type="ORF">MoryE10_07270</name>
</gene>
<name>A0A8D5AHC0_9GAMM</name>
<dbReference type="EMBL" id="AP019782">
    <property type="protein sequence ID" value="BBL70121.1"/>
    <property type="molecule type" value="Genomic_DNA"/>
</dbReference>
<feature type="compositionally biased region" description="Basic and acidic residues" evidence="1">
    <location>
        <begin position="286"/>
        <end position="298"/>
    </location>
</feature>
<reference evidence="2" key="1">
    <citation type="submission" date="2019-06" db="EMBL/GenBank/DDBJ databases">
        <title>Complete genome sequence of Methylogaea oryzae strain JCM16910.</title>
        <authorList>
            <person name="Asakawa S."/>
        </authorList>
    </citation>
    <scope>NUCLEOTIDE SEQUENCE</scope>
    <source>
        <strain evidence="2">E10</strain>
    </source>
</reference>
<proteinExistence type="predicted"/>
<dbReference type="Proteomes" id="UP000824988">
    <property type="component" value="Chromosome"/>
</dbReference>
<evidence type="ECO:0000313" key="2">
    <source>
        <dbReference type="EMBL" id="BBL70121.1"/>
    </source>
</evidence>
<dbReference type="KEGG" id="moz:MoryE10_07270"/>
<feature type="region of interest" description="Disordered" evidence="1">
    <location>
        <begin position="281"/>
        <end position="307"/>
    </location>
</feature>
<accession>A0A8D5AHC0</accession>
<dbReference type="RefSeq" id="WP_221048234.1">
    <property type="nucleotide sequence ID" value="NZ_AP019782.1"/>
</dbReference>
<keyword evidence="3" id="KW-1185">Reference proteome</keyword>
<evidence type="ECO:0000313" key="3">
    <source>
        <dbReference type="Proteomes" id="UP000824988"/>
    </source>
</evidence>
<evidence type="ECO:0000256" key="1">
    <source>
        <dbReference type="SAM" id="MobiDB-lite"/>
    </source>
</evidence>
<organism evidence="2 3">
    <name type="scientific">Methylogaea oryzae</name>
    <dbReference type="NCBI Taxonomy" id="1295382"/>
    <lineage>
        <taxon>Bacteria</taxon>
        <taxon>Pseudomonadati</taxon>
        <taxon>Pseudomonadota</taxon>
        <taxon>Gammaproteobacteria</taxon>
        <taxon>Methylococcales</taxon>
        <taxon>Methylococcaceae</taxon>
        <taxon>Methylogaea</taxon>
    </lineage>
</organism>
<protein>
    <submittedName>
        <fullName evidence="2">Uncharacterized protein</fullName>
    </submittedName>
</protein>
<dbReference type="AlphaFoldDB" id="A0A8D5AHC0"/>